<dbReference type="SUPFAM" id="SSF54695">
    <property type="entry name" value="POZ domain"/>
    <property type="match status" value="1"/>
</dbReference>
<dbReference type="InterPro" id="IPR000210">
    <property type="entry name" value="BTB/POZ_dom"/>
</dbReference>
<feature type="domain" description="BTB" evidence="2">
    <location>
        <begin position="23"/>
        <end position="90"/>
    </location>
</feature>
<evidence type="ECO:0000259" key="2">
    <source>
        <dbReference type="PROSITE" id="PS50097"/>
    </source>
</evidence>
<dbReference type="EMBL" id="QZAR01000004">
    <property type="protein sequence ID" value="THW97166.1"/>
    <property type="molecule type" value="Genomic_DNA"/>
</dbReference>
<gene>
    <name evidence="3" type="ORF">D6D15_00537</name>
</gene>
<name>A0A4V4KN29_AURPU</name>
<reference evidence="3 4" key="1">
    <citation type="submission" date="2018-10" db="EMBL/GenBank/DDBJ databases">
        <title>Fifty Aureobasidium pullulans genomes reveal a recombining polyextremotolerant generalist.</title>
        <authorList>
            <person name="Gostincar C."/>
            <person name="Turk M."/>
            <person name="Zajc J."/>
            <person name="Gunde-Cimerman N."/>
        </authorList>
    </citation>
    <scope>NUCLEOTIDE SEQUENCE [LARGE SCALE GENOMIC DNA]</scope>
    <source>
        <strain evidence="3 4">EXF-10507</strain>
    </source>
</reference>
<dbReference type="SMART" id="SM00225">
    <property type="entry name" value="BTB"/>
    <property type="match status" value="1"/>
</dbReference>
<dbReference type="AlphaFoldDB" id="A0A4V4KN29"/>
<accession>A0A4V4KN29</accession>
<organism evidence="3 4">
    <name type="scientific">Aureobasidium pullulans</name>
    <name type="common">Black yeast</name>
    <name type="synonym">Pullularia pullulans</name>
    <dbReference type="NCBI Taxonomy" id="5580"/>
    <lineage>
        <taxon>Eukaryota</taxon>
        <taxon>Fungi</taxon>
        <taxon>Dikarya</taxon>
        <taxon>Ascomycota</taxon>
        <taxon>Pezizomycotina</taxon>
        <taxon>Dothideomycetes</taxon>
        <taxon>Dothideomycetidae</taxon>
        <taxon>Dothideales</taxon>
        <taxon>Saccotheciaceae</taxon>
        <taxon>Aureobasidium</taxon>
    </lineage>
</organism>
<evidence type="ECO:0000313" key="3">
    <source>
        <dbReference type="EMBL" id="THW97166.1"/>
    </source>
</evidence>
<dbReference type="PANTHER" id="PTHR47843">
    <property type="entry name" value="BTB DOMAIN-CONTAINING PROTEIN-RELATED"/>
    <property type="match status" value="1"/>
</dbReference>
<feature type="region of interest" description="Disordered" evidence="1">
    <location>
        <begin position="112"/>
        <end position="137"/>
    </location>
</feature>
<dbReference type="InterPro" id="IPR011333">
    <property type="entry name" value="SKP1/BTB/POZ_sf"/>
</dbReference>
<dbReference type="PANTHER" id="PTHR47843:SF2">
    <property type="entry name" value="BTB DOMAIN-CONTAINING PROTEIN"/>
    <property type="match status" value="1"/>
</dbReference>
<dbReference type="Proteomes" id="UP000304928">
    <property type="component" value="Unassembled WGS sequence"/>
</dbReference>
<dbReference type="Pfam" id="PF00651">
    <property type="entry name" value="BTB"/>
    <property type="match status" value="1"/>
</dbReference>
<protein>
    <recommendedName>
        <fullName evidence="2">BTB domain-containing protein</fullName>
    </recommendedName>
</protein>
<feature type="compositionally biased region" description="Acidic residues" evidence="1">
    <location>
        <begin position="116"/>
        <end position="130"/>
    </location>
</feature>
<evidence type="ECO:0000313" key="4">
    <source>
        <dbReference type="Proteomes" id="UP000304928"/>
    </source>
</evidence>
<evidence type="ECO:0000256" key="1">
    <source>
        <dbReference type="SAM" id="MobiDB-lite"/>
    </source>
</evidence>
<dbReference type="Gene3D" id="3.30.710.10">
    <property type="entry name" value="Potassium Channel Kv1.1, Chain A"/>
    <property type="match status" value="1"/>
</dbReference>
<proteinExistence type="predicted"/>
<comment type="caution">
    <text evidence="3">The sequence shown here is derived from an EMBL/GenBank/DDBJ whole genome shotgun (WGS) entry which is preliminary data.</text>
</comment>
<dbReference type="CDD" id="cd18186">
    <property type="entry name" value="BTB_POZ_ZBTB_KLHL-like"/>
    <property type="match status" value="1"/>
</dbReference>
<sequence length="307" mass="34332">MSSSSGSKTGSLSSAKSFYSPIVTVRVGPDNQEFCIHKGVLCSNSNYFAKALSGQFKEAKTNIVELDDVQVLLFKVFVAWLYTGKLNYESSNPSVTAQDEFGKLNTMLEDQFPVDREDDPENDIEDEKDNADDLSKFDAEDPTTWTHTILCALFVLADRLDTPRLKVLVLDAIAGRERCMDILPSDTAILYSYASTTKSSPLRRLMVHIAAYTSSFGQSSCIWNHLPLEFLTAVLVTLGRRLPGKQCKSCFDGAIYANGMSDRVIDDVNKTEDNPPFRRDLCFYHEHKDEEEKEACRAEREKQSGSG</sequence>
<dbReference type="PROSITE" id="PS50097">
    <property type="entry name" value="BTB"/>
    <property type="match status" value="1"/>
</dbReference>